<feature type="transmembrane region" description="Helical" evidence="1">
    <location>
        <begin position="71"/>
        <end position="98"/>
    </location>
</feature>
<keyword evidence="1" id="KW-0472">Membrane</keyword>
<name>Q83H20_TROWT</name>
<dbReference type="STRING" id="203267.TWT_043"/>
<dbReference type="Proteomes" id="UP000002200">
    <property type="component" value="Chromosome"/>
</dbReference>
<feature type="transmembrane region" description="Helical" evidence="1">
    <location>
        <begin position="40"/>
        <end position="59"/>
    </location>
</feature>
<feature type="transmembrane region" description="Helical" evidence="1">
    <location>
        <begin position="12"/>
        <end position="34"/>
    </location>
</feature>
<keyword evidence="1" id="KW-1133">Transmembrane helix</keyword>
<dbReference type="EMBL" id="AE014184">
    <property type="protein sequence ID" value="AAO44140.1"/>
    <property type="molecule type" value="Genomic_DNA"/>
</dbReference>
<proteinExistence type="predicted"/>
<dbReference type="AlphaFoldDB" id="Q83H20"/>
<keyword evidence="3" id="KW-1185">Reference proteome</keyword>
<gene>
    <name evidence="2" type="ordered locus">TWT_043</name>
</gene>
<sequence>MDSQQIGLNNFVLRNLLLGFVATVCILFPIAFVLVAGRDWHAVPLVFVVLMAICPLFIFDYRFVSGKFKVIVGLSWAAAIFFCAFTILTGIAFLFFGFPDISH</sequence>
<organism evidence="2 3">
    <name type="scientific">Tropheryma whipplei (strain Twist)</name>
    <name type="common">Whipple's bacillus</name>
    <dbReference type="NCBI Taxonomy" id="203267"/>
    <lineage>
        <taxon>Bacteria</taxon>
        <taxon>Bacillati</taxon>
        <taxon>Actinomycetota</taxon>
        <taxon>Actinomycetes</taxon>
        <taxon>Micrococcales</taxon>
        <taxon>Tropherymataceae</taxon>
        <taxon>Tropheryma</taxon>
    </lineage>
</organism>
<keyword evidence="1" id="KW-0812">Transmembrane</keyword>
<evidence type="ECO:0000313" key="3">
    <source>
        <dbReference type="Proteomes" id="UP000002200"/>
    </source>
</evidence>
<accession>Q83H20</accession>
<dbReference type="KEGG" id="twh:TWT_043"/>
<dbReference type="HOGENOM" id="CLU_2262592_0_0_11"/>
<evidence type="ECO:0000256" key="1">
    <source>
        <dbReference type="SAM" id="Phobius"/>
    </source>
</evidence>
<dbReference type="GeneID" id="67387822"/>
<protein>
    <submittedName>
        <fullName evidence="2">Uncharacterized protein</fullName>
    </submittedName>
</protein>
<evidence type="ECO:0000313" key="2">
    <source>
        <dbReference type="EMBL" id="AAO44140.1"/>
    </source>
</evidence>
<reference evidence="2 3" key="1">
    <citation type="journal article" date="2003" name="Genome Res.">
        <title>Tropheryma whipplei twist: a human pathogenic Actinobacteria with a reduced genome.</title>
        <authorList>
            <person name="Raoult D."/>
            <person name="Ogata H."/>
            <person name="Audic S."/>
            <person name="Robert C."/>
            <person name="Suhre K."/>
            <person name="Drancourt M."/>
            <person name="Claverie J.-M."/>
        </authorList>
    </citation>
    <scope>NUCLEOTIDE SEQUENCE [LARGE SCALE GENOMIC DNA]</scope>
    <source>
        <strain evidence="2 3">Twist</strain>
    </source>
</reference>
<dbReference type="RefSeq" id="WP_011096020.1">
    <property type="nucleotide sequence ID" value="NC_004572.3"/>
</dbReference>